<evidence type="ECO:0000256" key="1">
    <source>
        <dbReference type="SAM" id="MobiDB-lite"/>
    </source>
</evidence>
<dbReference type="Proteomes" id="UP001419910">
    <property type="component" value="Unassembled WGS sequence"/>
</dbReference>
<dbReference type="EMBL" id="JBDIME010000009">
    <property type="protein sequence ID" value="MEN2790390.1"/>
    <property type="molecule type" value="Genomic_DNA"/>
</dbReference>
<name>A0ABU9Y3K2_9SPHN</name>
<accession>A0ABU9Y3K2</accession>
<dbReference type="RefSeq" id="WP_343889402.1">
    <property type="nucleotide sequence ID" value="NZ_BAAAEH010000021.1"/>
</dbReference>
<keyword evidence="2" id="KW-0732">Signal</keyword>
<proteinExistence type="predicted"/>
<evidence type="ECO:0000313" key="3">
    <source>
        <dbReference type="EMBL" id="MEN2790390.1"/>
    </source>
</evidence>
<feature type="chain" id="PRO_5046002872" evidence="2">
    <location>
        <begin position="26"/>
        <end position="103"/>
    </location>
</feature>
<organism evidence="3 4">
    <name type="scientific">Sphingomonas oligophenolica</name>
    <dbReference type="NCBI Taxonomy" id="301154"/>
    <lineage>
        <taxon>Bacteria</taxon>
        <taxon>Pseudomonadati</taxon>
        <taxon>Pseudomonadota</taxon>
        <taxon>Alphaproteobacteria</taxon>
        <taxon>Sphingomonadales</taxon>
        <taxon>Sphingomonadaceae</taxon>
        <taxon>Sphingomonas</taxon>
    </lineage>
</organism>
<evidence type="ECO:0000313" key="4">
    <source>
        <dbReference type="Proteomes" id="UP001419910"/>
    </source>
</evidence>
<keyword evidence="4" id="KW-1185">Reference proteome</keyword>
<feature type="signal peptide" evidence="2">
    <location>
        <begin position="1"/>
        <end position="25"/>
    </location>
</feature>
<reference evidence="3 4" key="1">
    <citation type="submission" date="2024-05" db="EMBL/GenBank/DDBJ databases">
        <authorList>
            <person name="Liu Q."/>
            <person name="Xin Y.-H."/>
        </authorList>
    </citation>
    <scope>NUCLEOTIDE SEQUENCE [LARGE SCALE GENOMIC DNA]</scope>
    <source>
        <strain evidence="3 4">CGMCC 1.10181</strain>
    </source>
</reference>
<comment type="caution">
    <text evidence="3">The sequence shown here is derived from an EMBL/GenBank/DDBJ whole genome shotgun (WGS) entry which is preliminary data.</text>
</comment>
<protein>
    <submittedName>
        <fullName evidence="3">Uncharacterized protein</fullName>
    </submittedName>
</protein>
<gene>
    <name evidence="3" type="ORF">ABC974_12195</name>
</gene>
<evidence type="ECO:0000256" key="2">
    <source>
        <dbReference type="SAM" id="SignalP"/>
    </source>
</evidence>
<feature type="region of interest" description="Disordered" evidence="1">
    <location>
        <begin position="78"/>
        <end position="103"/>
    </location>
</feature>
<sequence length="103" mass="12527">MIRRFAIAAALSTASLVVFLPAASAQTYGGVTLSFGSPGYHDRYDRRYEQPRYNPYEDQDEAWEARRRWEQHERWERERARQEHWRHEHAEHGRWHRDDDDDD</sequence>